<dbReference type="SUPFAM" id="SSF48452">
    <property type="entry name" value="TPR-like"/>
    <property type="match status" value="2"/>
</dbReference>
<dbReference type="PANTHER" id="PTHR22904">
    <property type="entry name" value="TPR REPEAT CONTAINING PROTEIN"/>
    <property type="match status" value="1"/>
</dbReference>
<protein>
    <submittedName>
        <fullName evidence="10">Predicted protein</fullName>
    </submittedName>
</protein>
<dbReference type="InParanoid" id="D2VKY3"/>
<dbReference type="GO" id="GO:0008270">
    <property type="term" value="F:zinc ion binding"/>
    <property type="evidence" value="ECO:0007669"/>
    <property type="project" value="UniProtKB-KW"/>
</dbReference>
<organism evidence="11">
    <name type="scientific">Naegleria gruberi</name>
    <name type="common">Amoeba</name>
    <dbReference type="NCBI Taxonomy" id="5762"/>
    <lineage>
        <taxon>Eukaryota</taxon>
        <taxon>Discoba</taxon>
        <taxon>Heterolobosea</taxon>
        <taxon>Tetramitia</taxon>
        <taxon>Eutetramitia</taxon>
        <taxon>Vahlkampfiidae</taxon>
        <taxon>Naegleria</taxon>
    </lineage>
</organism>
<evidence type="ECO:0000256" key="4">
    <source>
        <dbReference type="ARBA" id="ARBA00022803"/>
    </source>
</evidence>
<feature type="region of interest" description="Disordered" evidence="8">
    <location>
        <begin position="1777"/>
        <end position="1826"/>
    </location>
</feature>
<dbReference type="GeneID" id="8851744"/>
<evidence type="ECO:0000256" key="6">
    <source>
        <dbReference type="PROSITE-ProRule" id="PRU00134"/>
    </source>
</evidence>
<dbReference type="Pfam" id="PF01753">
    <property type="entry name" value="zf-MYND"/>
    <property type="match status" value="1"/>
</dbReference>
<evidence type="ECO:0000256" key="2">
    <source>
        <dbReference type="ARBA" id="ARBA00022737"/>
    </source>
</evidence>
<dbReference type="STRING" id="5762.D2VKY3"/>
<dbReference type="SUPFAM" id="SSF48403">
    <property type="entry name" value="Ankyrin repeat"/>
    <property type="match status" value="1"/>
</dbReference>
<evidence type="ECO:0000256" key="7">
    <source>
        <dbReference type="PROSITE-ProRule" id="PRU00339"/>
    </source>
</evidence>
<dbReference type="Gene3D" id="1.25.40.10">
    <property type="entry name" value="Tetratricopeptide repeat domain"/>
    <property type="match status" value="2"/>
</dbReference>
<feature type="compositionally biased region" description="Basic and acidic residues" evidence="8">
    <location>
        <begin position="673"/>
        <end position="698"/>
    </location>
</feature>
<feature type="compositionally biased region" description="Basic and acidic residues" evidence="8">
    <location>
        <begin position="1783"/>
        <end position="1796"/>
    </location>
</feature>
<feature type="compositionally biased region" description="Low complexity" evidence="8">
    <location>
        <begin position="663"/>
        <end position="672"/>
    </location>
</feature>
<feature type="region of interest" description="Disordered" evidence="8">
    <location>
        <begin position="663"/>
        <end position="698"/>
    </location>
</feature>
<evidence type="ECO:0000256" key="5">
    <source>
        <dbReference type="ARBA" id="ARBA00022833"/>
    </source>
</evidence>
<dbReference type="eggNOG" id="KOG0548">
    <property type="taxonomic scope" value="Eukaryota"/>
</dbReference>
<dbReference type="SMART" id="SM00028">
    <property type="entry name" value="TPR"/>
    <property type="match status" value="5"/>
</dbReference>
<evidence type="ECO:0000256" key="3">
    <source>
        <dbReference type="ARBA" id="ARBA00022771"/>
    </source>
</evidence>
<dbReference type="EMBL" id="GG738879">
    <property type="protein sequence ID" value="EFC42523.1"/>
    <property type="molecule type" value="Genomic_DNA"/>
</dbReference>
<accession>D2VKY3</accession>
<dbReference type="Gene3D" id="6.10.140.2220">
    <property type="match status" value="1"/>
</dbReference>
<evidence type="ECO:0000256" key="8">
    <source>
        <dbReference type="SAM" id="MobiDB-lite"/>
    </source>
</evidence>
<feature type="compositionally biased region" description="Low complexity" evidence="8">
    <location>
        <begin position="1804"/>
        <end position="1823"/>
    </location>
</feature>
<keyword evidence="3 6" id="KW-0863">Zinc-finger</keyword>
<evidence type="ECO:0000256" key="1">
    <source>
        <dbReference type="ARBA" id="ARBA00022723"/>
    </source>
</evidence>
<dbReference type="Gene3D" id="1.25.40.20">
    <property type="entry name" value="Ankyrin repeat-containing domain"/>
    <property type="match status" value="1"/>
</dbReference>
<dbReference type="VEuPathDB" id="AmoebaDB:NAEGRDRAFT_69593"/>
<dbReference type="InterPro" id="IPR011990">
    <property type="entry name" value="TPR-like_helical_dom_sf"/>
</dbReference>
<reference evidence="10 11" key="1">
    <citation type="journal article" date="2010" name="Cell">
        <title>The genome of Naegleria gruberi illuminates early eukaryotic versatility.</title>
        <authorList>
            <person name="Fritz-Laylin L.K."/>
            <person name="Prochnik S.E."/>
            <person name="Ginger M.L."/>
            <person name="Dacks J.B."/>
            <person name="Carpenter M.L."/>
            <person name="Field M.C."/>
            <person name="Kuo A."/>
            <person name="Paredez A."/>
            <person name="Chapman J."/>
            <person name="Pham J."/>
            <person name="Shu S."/>
            <person name="Neupane R."/>
            <person name="Cipriano M."/>
            <person name="Mancuso J."/>
            <person name="Tu H."/>
            <person name="Salamov A."/>
            <person name="Lindquist E."/>
            <person name="Shapiro H."/>
            <person name="Lucas S."/>
            <person name="Grigoriev I.V."/>
            <person name="Cande W.Z."/>
            <person name="Fulton C."/>
            <person name="Rokhsar D.S."/>
            <person name="Dawson S.C."/>
        </authorList>
    </citation>
    <scope>NUCLEOTIDE SEQUENCE [LARGE SCALE GENOMIC DNA]</scope>
    <source>
        <strain evidence="10 11">NEG-M</strain>
    </source>
</reference>
<evidence type="ECO:0000313" key="10">
    <source>
        <dbReference type="EMBL" id="EFC42523.1"/>
    </source>
</evidence>
<evidence type="ECO:0000313" key="11">
    <source>
        <dbReference type="Proteomes" id="UP000006671"/>
    </source>
</evidence>
<feature type="repeat" description="TPR" evidence="7">
    <location>
        <begin position="220"/>
        <end position="253"/>
    </location>
</feature>
<dbReference type="PROSITE" id="PS01360">
    <property type="entry name" value="ZF_MYND_1"/>
    <property type="match status" value="1"/>
</dbReference>
<dbReference type="RefSeq" id="XP_002675267.1">
    <property type="nucleotide sequence ID" value="XM_002675221.1"/>
</dbReference>
<dbReference type="InterPro" id="IPR019734">
    <property type="entry name" value="TPR_rpt"/>
</dbReference>
<dbReference type="InterPro" id="IPR036770">
    <property type="entry name" value="Ankyrin_rpt-contain_sf"/>
</dbReference>
<name>D2VKY3_NAEGR</name>
<keyword evidence="1" id="KW-0479">Metal-binding</keyword>
<dbReference type="PANTHER" id="PTHR22904:SF523">
    <property type="entry name" value="STRESS-INDUCED-PHOSPHOPROTEIN 1"/>
    <property type="match status" value="1"/>
</dbReference>
<keyword evidence="2" id="KW-0677">Repeat</keyword>
<evidence type="ECO:0000259" key="9">
    <source>
        <dbReference type="PROSITE" id="PS50865"/>
    </source>
</evidence>
<sequence>MDANWFAQQLGYPIQSSCNNPTQPCEFESLTQSLPRVFGPSGVLNNLTEKQLDTLLRVLRLCNIYEKHDSAPSELNEKQKKIYMIEQYYKNPDDHDVKALSRDFSEHRNAAGSPAHDMMHQSPDMYKTRNDYQASKIAHGAHDYVNTPEKLEKQISEALKLSPNCIEAYNLLAMYKAKNFEEALQYYRQGQSKKDNYYHPTNSKLDKTGNWLHHQFRQYFRAIIGEANVLRRMGRYEEALDAYYRAQKLDSEIHGMMVSYCNFQANIPECLMKLGRWKEAYDFMKKDVEMLKLSSSKYLLWSFGLCDYIVNKKTPQYNSVEDQIKYAERKNVDQDVAIVKSPLSAAGEWSSYVFEYLLGIRKLANVGFPRSFSSTVGEAPSFSADSQYVSDNLDLWLANPDALEYAIKNVNIVNSHLCLSGEEHKLKRKHFDHSKPVQNFFQVYSKLYFPNARTQVHLSLLHKAVDLNNLEAVKLLVEHGAPIRTPYEPNPFHFSCYYDRSREIVQFFCEKSGNPLFSSGGMPSPFEMAVNQGNWRPTVEILSYLLKRKKITNDILLTGIETIFSTSVYDCVKGGETCQRCDNHDQPHSKDLSFEKCIDALFLFGLKISKKEIQNLLYRTSSKDKLVKYILDRADGSVLILPRSLEVTDSEVLNLLSKIRNTSTSEKTSTTEPKTDAKSETKKSESSTESPEDLKNKGNEEFKKGACMKALDFYNKAIKHPECSSSLKPILYSNMSACFFNLKHFERALSCAEDSIKADTNFVKGYFRKAMSLEALKRIDEAIKVVKIALAKDPDNESMVTLFKKLKQQEVEKPVETDFDKLEKGLNDFSYFKDMVEKEGFTSILEKMKATIPKEQYEHSEKIGEMLDEMIKKCLIVIDKKFTPHRREIYSYLRNMSKDQRLKYFEGSTKFDHNNEKLSDMLRNVIIDVDTYSQMMDAVIYLGVENVKLSQLINPTSFLTQAHHIEKVSPLMFGFDDPEFGGWETLMHIITFLLTYSGDVSKKWEKATLSSMSKSKVEEVKEAATVYAAKKKKHCPMCPRIDDEKFSLLALSFDFNYQQHLNTISNIQNSIKDRQEAFNYISKCEEHVFELITEKNQLECLKKFLQASPDNGFEVLANIFAVAHLKPEHIEKSLKCVDILEKDSEFFKIILSFGSTAKSVLSPSLCRFIANGAFVSDKLGCLLEALLPALYHTLDSTFEIDRDILPDLNTLRAVASLSTIPNLKRGLHCLGFGQLIYQIQVHPKTSKLDPIKAGMAATSKDWMTSGEKQRIPFVSKFDASKKFTNEERRQFFAATPKFATNELAPIQPSLKEKIKQQGLTKGIAGKFIITASDGYGIFRIMRVDNMGGEYVVTCLLFNAYTQVLRDQLATSFPSTKQCDNFLKSYLGSTRQFRPYKTKFADEPFACFTVISDNVALDIAESAINETIKIRPLNSEEEEVVQAWRMMFGRPKVGKQKNTRTLYEVLWTNLSDLKQPPRTPYTFRFYREMFCTPFFHNFYFAIAEKVDFGFMMAFETISGLNIQSIHDMVPLPTESVMDWIICMCDVVDHAPEAKKFLVNIFTFAAHYFKVYGNTDIASDMYQSLKKWKDGSIKAINVPFIRAFIERSLYYDGQEMLPDAMLVKIYQTYGFEHAINTALENSRSRVPARFVPRNSVFTEISKGVAKWCMARKEKGKKAPNLKTLFEKLVPLIAKHPEMGELSATLLISMSHQKLTSLLSSVWSDISAEKMDISIPQDIFEIDSLRMSFVKEERARLEKKPTRPRVETYEESSLPSAIASVGVNEVRTEKSKKKSEMSEAKPSCNVSSTHPPTSLPTSQTSSSNSPIILENVSSPPIIEQEKRKEVVVASPVTTSVSSPPTEEKTTIDESASKSYNCACCGKPNSKKKCGACQAVVYCSKECQASHWKVHKTQCKKL</sequence>
<keyword evidence="4 7" id="KW-0802">TPR repeat</keyword>
<feature type="domain" description="MYND-type" evidence="9">
    <location>
        <begin position="1874"/>
        <end position="1911"/>
    </location>
</feature>
<dbReference type="OrthoDB" id="2519255at2759"/>
<keyword evidence="5" id="KW-0862">Zinc</keyword>
<dbReference type="KEGG" id="ngr:NAEGRDRAFT_69593"/>
<dbReference type="GO" id="GO:0051879">
    <property type="term" value="F:Hsp90 protein binding"/>
    <property type="evidence" value="ECO:0007669"/>
    <property type="project" value="TreeGrafter"/>
</dbReference>
<gene>
    <name evidence="10" type="ORF">NAEGRDRAFT_69593</name>
</gene>
<dbReference type="PROSITE" id="PS50865">
    <property type="entry name" value="ZF_MYND_2"/>
    <property type="match status" value="1"/>
</dbReference>
<proteinExistence type="predicted"/>
<dbReference type="InterPro" id="IPR002893">
    <property type="entry name" value="Znf_MYND"/>
</dbReference>
<dbReference type="SUPFAM" id="SSF144232">
    <property type="entry name" value="HIT/MYND zinc finger-like"/>
    <property type="match status" value="1"/>
</dbReference>
<dbReference type="PROSITE" id="PS50005">
    <property type="entry name" value="TPR"/>
    <property type="match status" value="1"/>
</dbReference>
<keyword evidence="11" id="KW-1185">Reference proteome</keyword>
<dbReference type="Proteomes" id="UP000006671">
    <property type="component" value="Unassembled WGS sequence"/>
</dbReference>